<evidence type="ECO:0000313" key="2">
    <source>
        <dbReference type="Proteomes" id="UP000765509"/>
    </source>
</evidence>
<reference evidence="1" key="1">
    <citation type="submission" date="2021-03" db="EMBL/GenBank/DDBJ databases">
        <title>Draft genome sequence of rust myrtle Austropuccinia psidii MF-1, a brazilian biotype.</title>
        <authorList>
            <person name="Quecine M.C."/>
            <person name="Pachon D.M.R."/>
            <person name="Bonatelli M.L."/>
            <person name="Correr F.H."/>
            <person name="Franceschini L.M."/>
            <person name="Leite T.F."/>
            <person name="Margarido G.R.A."/>
            <person name="Almeida C.A."/>
            <person name="Ferrarezi J.A."/>
            <person name="Labate C.A."/>
        </authorList>
    </citation>
    <scope>NUCLEOTIDE SEQUENCE</scope>
    <source>
        <strain evidence="1">MF-1</strain>
    </source>
</reference>
<keyword evidence="2" id="KW-1185">Reference proteome</keyword>
<gene>
    <name evidence="1" type="ORF">O181_096935</name>
</gene>
<comment type="caution">
    <text evidence="1">The sequence shown here is derived from an EMBL/GenBank/DDBJ whole genome shotgun (WGS) entry which is preliminary data.</text>
</comment>
<accession>A0A9Q3J6H9</accession>
<proteinExistence type="predicted"/>
<dbReference type="AlphaFoldDB" id="A0A9Q3J6H9"/>
<organism evidence="1 2">
    <name type="scientific">Austropuccinia psidii MF-1</name>
    <dbReference type="NCBI Taxonomy" id="1389203"/>
    <lineage>
        <taxon>Eukaryota</taxon>
        <taxon>Fungi</taxon>
        <taxon>Dikarya</taxon>
        <taxon>Basidiomycota</taxon>
        <taxon>Pucciniomycotina</taxon>
        <taxon>Pucciniomycetes</taxon>
        <taxon>Pucciniales</taxon>
        <taxon>Sphaerophragmiaceae</taxon>
        <taxon>Austropuccinia</taxon>
    </lineage>
</organism>
<protein>
    <submittedName>
        <fullName evidence="1">Uncharacterized protein</fullName>
    </submittedName>
</protein>
<name>A0A9Q3J6H9_9BASI</name>
<sequence>MEILSTKLNMDPYRLPLAESLMLEPNGNVLLEFVRLIRDAGEEAFGLRHTVRMDRRAIKAWCPFAINYIHQLLKYINAILRFLSATDAVITFIETIYDELQGAYTNLCPQLELLMREEQQGRSCLALDLAAFTEGSSGLLWSYF</sequence>
<dbReference type="EMBL" id="AVOT02065001">
    <property type="protein sequence ID" value="MBW0557220.1"/>
    <property type="molecule type" value="Genomic_DNA"/>
</dbReference>
<dbReference type="Proteomes" id="UP000765509">
    <property type="component" value="Unassembled WGS sequence"/>
</dbReference>
<evidence type="ECO:0000313" key="1">
    <source>
        <dbReference type="EMBL" id="MBW0557220.1"/>
    </source>
</evidence>